<dbReference type="Proteomes" id="UP000077066">
    <property type="component" value="Unassembled WGS sequence"/>
</dbReference>
<evidence type="ECO:0000256" key="1">
    <source>
        <dbReference type="ARBA" id="ARBA00004651"/>
    </source>
</evidence>
<feature type="transmembrane region" description="Helical" evidence="8">
    <location>
        <begin position="95"/>
        <end position="112"/>
    </location>
</feature>
<evidence type="ECO:0000256" key="7">
    <source>
        <dbReference type="ARBA" id="ARBA00023136"/>
    </source>
</evidence>
<comment type="caution">
    <text evidence="9">The sequence shown here is derived from an EMBL/GenBank/DDBJ whole genome shotgun (WGS) entry which is preliminary data.</text>
</comment>
<dbReference type="STRING" id="55758.MBFIL_06390"/>
<dbReference type="InterPro" id="IPR004706">
    <property type="entry name" value="Arsenical-R_Acr3"/>
</dbReference>
<keyword evidence="3" id="KW-0813">Transport</keyword>
<feature type="transmembrane region" description="Helical" evidence="8">
    <location>
        <begin position="156"/>
        <end position="174"/>
    </location>
</feature>
<proteinExistence type="inferred from homology"/>
<feature type="transmembrane region" description="Helical" evidence="8">
    <location>
        <begin position="228"/>
        <end position="249"/>
    </location>
</feature>
<dbReference type="GO" id="GO:0015104">
    <property type="term" value="F:antimonite transmembrane transporter activity"/>
    <property type="evidence" value="ECO:0007669"/>
    <property type="project" value="TreeGrafter"/>
</dbReference>
<keyword evidence="7 8" id="KW-0472">Membrane</keyword>
<dbReference type="AlphaFoldDB" id="A0A166DCR7"/>
<dbReference type="Gene3D" id="1.20.1530.20">
    <property type="match status" value="1"/>
</dbReference>
<evidence type="ECO:0000256" key="4">
    <source>
        <dbReference type="ARBA" id="ARBA00022475"/>
    </source>
</evidence>
<organism evidence="9 10">
    <name type="scientific">Methanobrevibacter filiformis</name>
    <dbReference type="NCBI Taxonomy" id="55758"/>
    <lineage>
        <taxon>Archaea</taxon>
        <taxon>Methanobacteriati</taxon>
        <taxon>Methanobacteriota</taxon>
        <taxon>Methanomada group</taxon>
        <taxon>Methanobacteria</taxon>
        <taxon>Methanobacteriales</taxon>
        <taxon>Methanobacteriaceae</taxon>
        <taxon>Methanobrevibacter</taxon>
    </lineage>
</organism>
<feature type="transmembrane region" description="Helical" evidence="8">
    <location>
        <begin position="65"/>
        <end position="89"/>
    </location>
</feature>
<evidence type="ECO:0000256" key="3">
    <source>
        <dbReference type="ARBA" id="ARBA00022448"/>
    </source>
</evidence>
<accession>A0A166DCR7</accession>
<gene>
    <name evidence="9" type="ORF">MBFIL_06390</name>
</gene>
<evidence type="ECO:0000313" key="10">
    <source>
        <dbReference type="Proteomes" id="UP000077066"/>
    </source>
</evidence>
<comment type="subcellular location">
    <subcellularLocation>
        <location evidence="1">Cell membrane</location>
        <topology evidence="1">Multi-pass membrane protein</topology>
    </subcellularLocation>
</comment>
<dbReference type="PATRIC" id="fig|55758.3.peg.719"/>
<evidence type="ECO:0000256" key="2">
    <source>
        <dbReference type="ARBA" id="ARBA00010110"/>
    </source>
</evidence>
<keyword evidence="5 8" id="KW-0812">Transmembrane</keyword>
<feature type="transmembrane region" description="Helical" evidence="8">
    <location>
        <begin position="124"/>
        <end position="144"/>
    </location>
</feature>
<sequence>MSTLEKLQSLIIFIAILFGLLLGQIAIISKGAGYIIMPFLFLMLFAIFINIPLKDFKKSLSNFRFTTFSLIINFIWTPILAYILGYMFLSNNSQLWIGFIMLLVTPCTDWYLMFTDMAKGNVPLGFSTLPLNLILQIVLLPVYLLLFTGVNGGFDINMLFESIIYIIILPFLLAQIGRYILSKEKFIKKSLDKKILGFFKSIQIIFLSLAIFAMFASQGNFLTHNLGVILLLLTPFLIFFIVNFLLVRVIAKFSKMKHDEYVSLSLTTLARNSPISLAIAVVAFPNNPLISLALVIAPLIELPILTIVSQLLLLLNKGKNENR</sequence>
<evidence type="ECO:0000256" key="6">
    <source>
        <dbReference type="ARBA" id="ARBA00022989"/>
    </source>
</evidence>
<protein>
    <submittedName>
        <fullName evidence="9">Sodium bile acid symporter family protein</fullName>
    </submittedName>
</protein>
<keyword evidence="4" id="KW-1003">Cell membrane</keyword>
<dbReference type="OrthoDB" id="77832at2157"/>
<feature type="transmembrane region" description="Helical" evidence="8">
    <location>
        <begin position="290"/>
        <end position="315"/>
    </location>
</feature>
<dbReference type="GO" id="GO:0015105">
    <property type="term" value="F:arsenite transmembrane transporter activity"/>
    <property type="evidence" value="ECO:0007669"/>
    <property type="project" value="TreeGrafter"/>
</dbReference>
<feature type="transmembrane region" description="Helical" evidence="8">
    <location>
        <begin position="261"/>
        <end position="284"/>
    </location>
</feature>
<feature type="transmembrane region" description="Helical" evidence="8">
    <location>
        <begin position="7"/>
        <end position="28"/>
    </location>
</feature>
<dbReference type="GO" id="GO:0005886">
    <property type="term" value="C:plasma membrane"/>
    <property type="evidence" value="ECO:0007669"/>
    <property type="project" value="UniProtKB-SubCell"/>
</dbReference>
<evidence type="ECO:0000313" key="9">
    <source>
        <dbReference type="EMBL" id="KZX15451.1"/>
    </source>
</evidence>
<keyword evidence="10" id="KW-1185">Reference proteome</keyword>
<reference evidence="9 10" key="1">
    <citation type="submission" date="2016-04" db="EMBL/GenBank/DDBJ databases">
        <title>Genome sequence of Methanobrevibacter filiformis DSM 11501.</title>
        <authorList>
            <person name="Poehlein A."/>
            <person name="Seedorf H."/>
            <person name="Daniel R."/>
        </authorList>
    </citation>
    <scope>NUCLEOTIDE SEQUENCE [LARGE SCALE GENOMIC DNA]</scope>
    <source>
        <strain evidence="9 10">DSM 11501</strain>
    </source>
</reference>
<feature type="transmembrane region" description="Helical" evidence="8">
    <location>
        <begin position="34"/>
        <end position="53"/>
    </location>
</feature>
<dbReference type="InterPro" id="IPR038770">
    <property type="entry name" value="Na+/solute_symporter_sf"/>
</dbReference>
<dbReference type="Pfam" id="PF01758">
    <property type="entry name" value="SBF"/>
    <property type="match status" value="1"/>
</dbReference>
<dbReference type="RefSeq" id="WP_066971462.1">
    <property type="nucleotide sequence ID" value="NZ_LWMT01000096.1"/>
</dbReference>
<evidence type="ECO:0000256" key="8">
    <source>
        <dbReference type="SAM" id="Phobius"/>
    </source>
</evidence>
<dbReference type="PANTHER" id="PTHR43057">
    <property type="entry name" value="ARSENITE EFFLUX TRANSPORTER"/>
    <property type="match status" value="1"/>
</dbReference>
<name>A0A166DCR7_9EURY</name>
<feature type="transmembrane region" description="Helical" evidence="8">
    <location>
        <begin position="195"/>
        <end position="216"/>
    </location>
</feature>
<comment type="similarity">
    <text evidence="2">Belongs to the arsenical resistance-3 (ACR3) (TC 2.A.59) family.</text>
</comment>
<evidence type="ECO:0000256" key="5">
    <source>
        <dbReference type="ARBA" id="ARBA00022692"/>
    </source>
</evidence>
<dbReference type="InterPro" id="IPR002657">
    <property type="entry name" value="BilAc:Na_symport/Acr3"/>
</dbReference>
<dbReference type="GO" id="GO:0015297">
    <property type="term" value="F:antiporter activity"/>
    <property type="evidence" value="ECO:0007669"/>
    <property type="project" value="InterPro"/>
</dbReference>
<keyword evidence="6 8" id="KW-1133">Transmembrane helix</keyword>
<dbReference type="PANTHER" id="PTHR43057:SF1">
    <property type="entry name" value="ARSENICAL-RESISTANCE PROTEIN 3"/>
    <property type="match status" value="1"/>
</dbReference>
<dbReference type="EMBL" id="LWMT01000096">
    <property type="protein sequence ID" value="KZX15451.1"/>
    <property type="molecule type" value="Genomic_DNA"/>
</dbReference>